<feature type="transmembrane region" description="Helical" evidence="1">
    <location>
        <begin position="45"/>
        <end position="70"/>
    </location>
</feature>
<name>A0ABT6N942_9FIRM</name>
<gene>
    <name evidence="2" type="ORF">QE109_02155</name>
</gene>
<dbReference type="EMBL" id="JARYZI010000001">
    <property type="protein sequence ID" value="MDH8676929.1"/>
    <property type="molecule type" value="Genomic_DNA"/>
</dbReference>
<feature type="transmembrane region" description="Helical" evidence="1">
    <location>
        <begin position="129"/>
        <end position="148"/>
    </location>
</feature>
<comment type="caution">
    <text evidence="2">The sequence shown here is derived from an EMBL/GenBank/DDBJ whole genome shotgun (WGS) entry which is preliminary data.</text>
</comment>
<protein>
    <submittedName>
        <fullName evidence="2">Uncharacterized protein</fullName>
    </submittedName>
</protein>
<feature type="transmembrane region" description="Helical" evidence="1">
    <location>
        <begin position="12"/>
        <end position="33"/>
    </location>
</feature>
<reference evidence="2 3" key="1">
    <citation type="submission" date="2023-04" db="EMBL/GenBank/DDBJ databases">
        <title>Fusibacter bizertensis strain WBS, isolated from littoral bottom sediments of the Arctic seas - biochemical and genomic analysis.</title>
        <authorList>
            <person name="Brioukhanov A.L."/>
        </authorList>
    </citation>
    <scope>NUCLEOTIDE SEQUENCE [LARGE SCALE GENOMIC DNA]</scope>
    <source>
        <strain evidence="2 3">WBS</strain>
    </source>
</reference>
<sequence>MNHKLINDRYLRFIPLLFSFGCWLLVLIVFGLLNDVARFSHLWNIVYVILIVLTKDYAIIGSAVSIIYLVDTLIIQKLIGKFKVISYAIQGVVGLVFGVNIPILLFYITEMKLYNWLPNYDPYKNQEELAVILLIAFVFWQFISAKYLLNSKTIDKKKLVLSNIAICMIAIGIGVYIQRFNLFHIFA</sequence>
<evidence type="ECO:0000313" key="3">
    <source>
        <dbReference type="Proteomes" id="UP001158045"/>
    </source>
</evidence>
<evidence type="ECO:0000313" key="2">
    <source>
        <dbReference type="EMBL" id="MDH8676929.1"/>
    </source>
</evidence>
<accession>A0ABT6N942</accession>
<feature type="transmembrane region" description="Helical" evidence="1">
    <location>
        <begin position="160"/>
        <end position="177"/>
    </location>
</feature>
<evidence type="ECO:0000256" key="1">
    <source>
        <dbReference type="SAM" id="Phobius"/>
    </source>
</evidence>
<keyword evidence="1" id="KW-0472">Membrane</keyword>
<proteinExistence type="predicted"/>
<organism evidence="2 3">
    <name type="scientific">Fusibacter bizertensis</name>
    <dbReference type="NCBI Taxonomy" id="1488331"/>
    <lineage>
        <taxon>Bacteria</taxon>
        <taxon>Bacillati</taxon>
        <taxon>Bacillota</taxon>
        <taxon>Clostridia</taxon>
        <taxon>Eubacteriales</taxon>
        <taxon>Eubacteriales Family XII. Incertae Sedis</taxon>
        <taxon>Fusibacter</taxon>
    </lineage>
</organism>
<feature type="transmembrane region" description="Helical" evidence="1">
    <location>
        <begin position="82"/>
        <end position="109"/>
    </location>
</feature>
<dbReference type="Proteomes" id="UP001158045">
    <property type="component" value="Unassembled WGS sequence"/>
</dbReference>
<keyword evidence="3" id="KW-1185">Reference proteome</keyword>
<keyword evidence="1" id="KW-1133">Transmembrane helix</keyword>
<keyword evidence="1" id="KW-0812">Transmembrane</keyword>